<dbReference type="CDD" id="cd06170">
    <property type="entry name" value="LuxR_C_like"/>
    <property type="match status" value="1"/>
</dbReference>
<name>A0ABX8UTH4_9BURK</name>
<dbReference type="InterPro" id="IPR016032">
    <property type="entry name" value="Sig_transdc_resp-reg_C-effctor"/>
</dbReference>
<dbReference type="Proteomes" id="UP000826462">
    <property type="component" value="Chromosome 2"/>
</dbReference>
<dbReference type="CDD" id="cd17535">
    <property type="entry name" value="REC_NarL-like"/>
    <property type="match status" value="1"/>
</dbReference>
<feature type="domain" description="HTH luxR-type" evidence="6">
    <location>
        <begin position="142"/>
        <end position="207"/>
    </location>
</feature>
<dbReference type="SUPFAM" id="SSF52172">
    <property type="entry name" value="CheY-like"/>
    <property type="match status" value="1"/>
</dbReference>
<keyword evidence="4" id="KW-0804">Transcription</keyword>
<proteinExistence type="predicted"/>
<evidence type="ECO:0000256" key="4">
    <source>
        <dbReference type="ARBA" id="ARBA00023163"/>
    </source>
</evidence>
<keyword evidence="1 5" id="KW-0597">Phosphoprotein</keyword>
<dbReference type="SUPFAM" id="SSF46894">
    <property type="entry name" value="C-terminal effector domain of the bipartite response regulators"/>
    <property type="match status" value="1"/>
</dbReference>
<dbReference type="PROSITE" id="PS50043">
    <property type="entry name" value="HTH_LUXR_2"/>
    <property type="match status" value="1"/>
</dbReference>
<dbReference type="EMBL" id="CP080096">
    <property type="protein sequence ID" value="QYD71587.1"/>
    <property type="molecule type" value="Genomic_DNA"/>
</dbReference>
<reference evidence="8 9" key="1">
    <citation type="submission" date="2021-07" db="EMBL/GenBank/DDBJ databases">
        <title>Paraburkholderia edwinii protects Aspergillus sp. from phenazines by acting as a toxin sponge.</title>
        <authorList>
            <person name="Dahlstrom K.M."/>
            <person name="Newman D.K."/>
        </authorList>
    </citation>
    <scope>NUCLEOTIDE SEQUENCE [LARGE SCALE GENOMIC DNA]</scope>
    <source>
        <strain evidence="8 9">Pe01</strain>
    </source>
</reference>
<evidence type="ECO:0000256" key="3">
    <source>
        <dbReference type="ARBA" id="ARBA00023125"/>
    </source>
</evidence>
<accession>A0ABX8UTH4</accession>
<dbReference type="Gene3D" id="3.40.50.2300">
    <property type="match status" value="1"/>
</dbReference>
<evidence type="ECO:0000259" key="6">
    <source>
        <dbReference type="PROSITE" id="PS50043"/>
    </source>
</evidence>
<dbReference type="Pfam" id="PF00072">
    <property type="entry name" value="Response_reg"/>
    <property type="match status" value="1"/>
</dbReference>
<evidence type="ECO:0000256" key="1">
    <source>
        <dbReference type="ARBA" id="ARBA00022553"/>
    </source>
</evidence>
<dbReference type="PROSITE" id="PS50110">
    <property type="entry name" value="RESPONSE_REGULATORY"/>
    <property type="match status" value="1"/>
</dbReference>
<feature type="domain" description="Response regulatory" evidence="7">
    <location>
        <begin position="3"/>
        <end position="119"/>
    </location>
</feature>
<keyword evidence="9" id="KW-1185">Reference proteome</keyword>
<dbReference type="PANTHER" id="PTHR43214">
    <property type="entry name" value="TWO-COMPONENT RESPONSE REGULATOR"/>
    <property type="match status" value="1"/>
</dbReference>
<dbReference type="InterPro" id="IPR058245">
    <property type="entry name" value="NreC/VraR/RcsB-like_REC"/>
</dbReference>
<evidence type="ECO:0000256" key="2">
    <source>
        <dbReference type="ARBA" id="ARBA00023015"/>
    </source>
</evidence>
<protein>
    <submittedName>
        <fullName evidence="8">Response regulator transcription factor</fullName>
    </submittedName>
</protein>
<dbReference type="InterPro" id="IPR011006">
    <property type="entry name" value="CheY-like_superfamily"/>
</dbReference>
<evidence type="ECO:0000313" key="8">
    <source>
        <dbReference type="EMBL" id="QYD71587.1"/>
    </source>
</evidence>
<feature type="modified residue" description="4-aspartylphosphate" evidence="5">
    <location>
        <position position="54"/>
    </location>
</feature>
<evidence type="ECO:0000259" key="7">
    <source>
        <dbReference type="PROSITE" id="PS50110"/>
    </source>
</evidence>
<dbReference type="RefSeq" id="WP_219801015.1">
    <property type="nucleotide sequence ID" value="NZ_CP080096.1"/>
</dbReference>
<gene>
    <name evidence="8" type="ORF">KZJ38_31780</name>
</gene>
<dbReference type="PANTHER" id="PTHR43214:SF41">
    <property type="entry name" value="NITRATE_NITRITE RESPONSE REGULATOR PROTEIN NARP"/>
    <property type="match status" value="1"/>
</dbReference>
<organism evidence="8 9">
    <name type="scientific">Paraburkholderia edwinii</name>
    <dbReference type="NCBI Taxonomy" id="2861782"/>
    <lineage>
        <taxon>Bacteria</taxon>
        <taxon>Pseudomonadati</taxon>
        <taxon>Pseudomonadota</taxon>
        <taxon>Betaproteobacteria</taxon>
        <taxon>Burkholderiales</taxon>
        <taxon>Burkholderiaceae</taxon>
        <taxon>Paraburkholderia</taxon>
    </lineage>
</organism>
<evidence type="ECO:0000313" key="9">
    <source>
        <dbReference type="Proteomes" id="UP000826462"/>
    </source>
</evidence>
<dbReference type="SMART" id="SM00448">
    <property type="entry name" value="REC"/>
    <property type="match status" value="1"/>
</dbReference>
<dbReference type="PROSITE" id="PS00622">
    <property type="entry name" value="HTH_LUXR_1"/>
    <property type="match status" value="1"/>
</dbReference>
<keyword evidence="3" id="KW-0238">DNA-binding</keyword>
<sequence>MIRILVADDHAIMREGIKQLFALEPGIEVVGEAANGGDVLAALRRTPVDLLLLDMSMPGISGVDLIEHIRAREAAPPILVLSMHSELHFVRYTLKAGAAGYLTKDNQPQTLLAAIRKVAAGGRFIDPQLAEHMVFDAGEPLQGAPHERLSAREFAIFRLLVRGHGVNEIAAEFAISNKTVSTHKARLMQKLNCRNNAQLVRYAVSHQLID</sequence>
<dbReference type="Pfam" id="PF00196">
    <property type="entry name" value="GerE"/>
    <property type="match status" value="1"/>
</dbReference>
<dbReference type="SMART" id="SM00421">
    <property type="entry name" value="HTH_LUXR"/>
    <property type="match status" value="1"/>
</dbReference>
<dbReference type="InterPro" id="IPR039420">
    <property type="entry name" value="WalR-like"/>
</dbReference>
<evidence type="ECO:0000256" key="5">
    <source>
        <dbReference type="PROSITE-ProRule" id="PRU00169"/>
    </source>
</evidence>
<dbReference type="PRINTS" id="PR00038">
    <property type="entry name" value="HTHLUXR"/>
</dbReference>
<keyword evidence="2" id="KW-0805">Transcription regulation</keyword>
<dbReference type="InterPro" id="IPR000792">
    <property type="entry name" value="Tscrpt_reg_LuxR_C"/>
</dbReference>
<dbReference type="InterPro" id="IPR001789">
    <property type="entry name" value="Sig_transdc_resp-reg_receiver"/>
</dbReference>